<dbReference type="PANTHER" id="PTHR37017">
    <property type="entry name" value="AB HYDROLASE-1 DOMAIN-CONTAINING PROTEIN-RELATED"/>
    <property type="match status" value="1"/>
</dbReference>
<feature type="domain" description="AB hydrolase-1" evidence="1">
    <location>
        <begin position="7"/>
        <end position="248"/>
    </location>
</feature>
<evidence type="ECO:0000313" key="2">
    <source>
        <dbReference type="EMBL" id="RDW81266.1"/>
    </source>
</evidence>
<dbReference type="Pfam" id="PF12697">
    <property type="entry name" value="Abhydrolase_6"/>
    <property type="match status" value="1"/>
</dbReference>
<reference evidence="2 3" key="1">
    <citation type="journal article" date="2018" name="IMA Fungus">
        <title>IMA Genome-F 9: Draft genome sequence of Annulohypoxylon stygium, Aspergillus mulundensis, Berkeleyomyces basicola (syn. Thielaviopsis basicola), Ceratocystis smalleyi, two Cercospora beticola strains, Coleophoma cylindrospora, Fusarium fracticaudum, Phialophora cf. hyalina, and Morchella septimelata.</title>
        <authorList>
            <person name="Wingfield B.D."/>
            <person name="Bills G.F."/>
            <person name="Dong Y."/>
            <person name="Huang W."/>
            <person name="Nel W.J."/>
            <person name="Swalarsk-Parry B.S."/>
            <person name="Vaghefi N."/>
            <person name="Wilken P.M."/>
            <person name="An Z."/>
            <person name="de Beer Z.W."/>
            <person name="De Vos L."/>
            <person name="Chen L."/>
            <person name="Duong T.A."/>
            <person name="Gao Y."/>
            <person name="Hammerbacher A."/>
            <person name="Kikkert J.R."/>
            <person name="Li Y."/>
            <person name="Li H."/>
            <person name="Li K."/>
            <person name="Li Q."/>
            <person name="Liu X."/>
            <person name="Ma X."/>
            <person name="Naidoo K."/>
            <person name="Pethybridge S.J."/>
            <person name="Sun J."/>
            <person name="Steenkamp E.T."/>
            <person name="van der Nest M.A."/>
            <person name="van Wyk S."/>
            <person name="Wingfield M.J."/>
            <person name="Xiong C."/>
            <person name="Yue Q."/>
            <person name="Zhang X."/>
        </authorList>
    </citation>
    <scope>NUCLEOTIDE SEQUENCE [LARGE SCALE GENOMIC DNA]</scope>
    <source>
        <strain evidence="2 3">DSM 5745</strain>
    </source>
</reference>
<comment type="caution">
    <text evidence="2">The sequence shown here is derived from an EMBL/GenBank/DDBJ whole genome shotgun (WGS) entry which is preliminary data.</text>
</comment>
<dbReference type="InterPro" id="IPR029058">
    <property type="entry name" value="AB_hydrolase_fold"/>
</dbReference>
<proteinExistence type="predicted"/>
<dbReference type="SUPFAM" id="SSF53474">
    <property type="entry name" value="alpha/beta-Hydrolases"/>
    <property type="match status" value="1"/>
</dbReference>
<evidence type="ECO:0000259" key="1">
    <source>
        <dbReference type="Pfam" id="PF12697"/>
    </source>
</evidence>
<dbReference type="InterPro" id="IPR052897">
    <property type="entry name" value="Sec-Metab_Biosynth_Hydrolase"/>
</dbReference>
<dbReference type="PANTHER" id="PTHR37017:SF11">
    <property type="entry name" value="ESTERASE_LIPASE_THIOESTERASE DOMAIN-CONTAINING PROTEIN"/>
    <property type="match status" value="1"/>
</dbReference>
<dbReference type="Proteomes" id="UP000256690">
    <property type="component" value="Unassembled WGS sequence"/>
</dbReference>
<accession>A0A3D8S4T9</accession>
<protein>
    <recommendedName>
        <fullName evidence="1">AB hydrolase-1 domain-containing protein</fullName>
    </recommendedName>
</protein>
<dbReference type="InterPro" id="IPR000073">
    <property type="entry name" value="AB_hydrolase_1"/>
</dbReference>
<dbReference type="RefSeq" id="XP_026604319.1">
    <property type="nucleotide sequence ID" value="XM_026746839.1"/>
</dbReference>
<dbReference type="STRING" id="1810919.A0A3D8S4T9"/>
<dbReference type="AlphaFoldDB" id="A0A3D8S4T9"/>
<dbReference type="OrthoDB" id="1263307at2759"/>
<gene>
    <name evidence="2" type="ORF">DSM5745_04823</name>
</gene>
<evidence type="ECO:0000313" key="3">
    <source>
        <dbReference type="Proteomes" id="UP000256690"/>
    </source>
</evidence>
<sequence>MSQPTIVFSLGAWSTPAVFDAVRSRLNTFGFDSECPARPSVDGEPPLKTFEDDVASLRNVLTRLSEEGNDIVVVAHSYGGMVASSAVEGLAKEFGGRVIKVIYLAAFALDKGQSLLGLLGGNLLPWMKLEVSQSLPTPCLRLWYIYAVMSQGDYVHTDNSTIWHDLSPAEQELWAARARGTSRLVFSGENTYEPWRDISCAYIICEEDLALLLPLQEMLAEKVGGPERTFRLPGGHSPFLSIPDRMADLLVDIIKA</sequence>
<organism evidence="2 3">
    <name type="scientific">Aspergillus mulundensis</name>
    <dbReference type="NCBI Taxonomy" id="1810919"/>
    <lineage>
        <taxon>Eukaryota</taxon>
        <taxon>Fungi</taxon>
        <taxon>Dikarya</taxon>
        <taxon>Ascomycota</taxon>
        <taxon>Pezizomycotina</taxon>
        <taxon>Eurotiomycetes</taxon>
        <taxon>Eurotiomycetidae</taxon>
        <taxon>Eurotiales</taxon>
        <taxon>Aspergillaceae</taxon>
        <taxon>Aspergillus</taxon>
        <taxon>Aspergillus subgen. Nidulantes</taxon>
    </lineage>
</organism>
<dbReference type="Gene3D" id="3.40.50.1820">
    <property type="entry name" value="alpha/beta hydrolase"/>
    <property type="match status" value="1"/>
</dbReference>
<keyword evidence="3" id="KW-1185">Reference proteome</keyword>
<name>A0A3D8S4T9_9EURO</name>
<dbReference type="EMBL" id="PVWQ01000005">
    <property type="protein sequence ID" value="RDW81266.1"/>
    <property type="molecule type" value="Genomic_DNA"/>
</dbReference>
<dbReference type="GeneID" id="38115193"/>